<dbReference type="AlphaFoldDB" id="M8BI00"/>
<accession>M8BI00</accession>
<protein>
    <submittedName>
        <fullName evidence="1">Uncharacterized protein</fullName>
    </submittedName>
</protein>
<evidence type="ECO:0000313" key="1">
    <source>
        <dbReference type="EnsemblPlants" id="EMT24620"/>
    </source>
</evidence>
<dbReference type="PANTHER" id="PTHR34591">
    <property type="entry name" value="OS03G0653100 PROTEIN-RELATED"/>
    <property type="match status" value="1"/>
</dbReference>
<organism evidence="1">
    <name type="scientific">Aegilops tauschii</name>
    <name type="common">Tausch's goatgrass</name>
    <name type="synonym">Aegilops squarrosa</name>
    <dbReference type="NCBI Taxonomy" id="37682"/>
    <lineage>
        <taxon>Eukaryota</taxon>
        <taxon>Viridiplantae</taxon>
        <taxon>Streptophyta</taxon>
        <taxon>Embryophyta</taxon>
        <taxon>Tracheophyta</taxon>
        <taxon>Spermatophyta</taxon>
        <taxon>Magnoliopsida</taxon>
        <taxon>Liliopsida</taxon>
        <taxon>Poales</taxon>
        <taxon>Poaceae</taxon>
        <taxon>BOP clade</taxon>
        <taxon>Pooideae</taxon>
        <taxon>Triticodae</taxon>
        <taxon>Triticeae</taxon>
        <taxon>Triticinae</taxon>
        <taxon>Aegilops</taxon>
    </lineage>
</organism>
<proteinExistence type="predicted"/>
<name>M8BI00_AEGTA</name>
<sequence length="415" mass="47527">MHLMFDPTVSLHYDVLCFPNVPERPTPPYQSPKRHCKEGSSWTRVYTVRDFEKLPPSLKTEYRDEVNALGCMEWPPHLYAVQVFSSRTGQWQERHFIRQGNAAVTVADVWSDQHARHGPSALRRNVVYWRGAFYLHCYVDFIVRLSLQDGKYAVIKTPTCDQKSNGYFGKSKQRIYYTAVIGYQISVWVLQEASETCQTLQWALRHQNDLEHDFQQHYNRHLIGDEIGKSWTLDPCMEESSDKGDNRWDSSDDSVTDALEEGINGNEGYKNCYYGMDFLGYHPEREIVFLGSHYSGFAYYLALPLFDKPTSGKIKSCQKLATSCEKQQQQQQQQQSKLPTKQEDAFEPTIEIEIGLNKFSALCDLGASVSTIPKSVYDSINLGPYANIEIILNMPNSTFTQVVGIQHGVIAQIND</sequence>
<dbReference type="EnsemblPlants" id="EMT24620">
    <property type="protein sequence ID" value="EMT24620"/>
    <property type="gene ID" value="F775_14374"/>
</dbReference>
<dbReference type="Gene3D" id="2.40.70.10">
    <property type="entry name" value="Acid Proteases"/>
    <property type="match status" value="1"/>
</dbReference>
<dbReference type="PANTHER" id="PTHR34591:SF37">
    <property type="entry name" value="DUF295 DOMAIN-CONTAINING PROTEIN"/>
    <property type="match status" value="1"/>
</dbReference>
<reference evidence="1" key="1">
    <citation type="submission" date="2015-06" db="UniProtKB">
        <authorList>
            <consortium name="EnsemblPlants"/>
        </authorList>
    </citation>
    <scope>IDENTIFICATION</scope>
</reference>
<dbReference type="InterPro" id="IPR021109">
    <property type="entry name" value="Peptidase_aspartic_dom_sf"/>
</dbReference>